<keyword evidence="1" id="KW-0732">Signal</keyword>
<evidence type="ECO:0000256" key="1">
    <source>
        <dbReference type="SAM" id="SignalP"/>
    </source>
</evidence>
<feature type="signal peptide" evidence="1">
    <location>
        <begin position="1"/>
        <end position="19"/>
    </location>
</feature>
<protein>
    <submittedName>
        <fullName evidence="2">Uncharacterized protein</fullName>
    </submittedName>
</protein>
<gene>
    <name evidence="2" type="ORF">ED733_000968</name>
</gene>
<feature type="chain" id="PRO_5023095041" evidence="1">
    <location>
        <begin position="20"/>
        <end position="488"/>
    </location>
</feature>
<dbReference type="Proteomes" id="UP000317257">
    <property type="component" value="Unassembled WGS sequence"/>
</dbReference>
<reference evidence="3" key="1">
    <citation type="submission" date="2018-12" db="EMBL/GenBank/DDBJ databases">
        <title>The complete genome of Metarhizium rileyi, a key fungal pathogen of Lepidoptera.</title>
        <authorList>
            <person name="Binneck E."/>
            <person name="Lastra C.C.L."/>
            <person name="Sosa-Gomez D.R."/>
        </authorList>
    </citation>
    <scope>NUCLEOTIDE SEQUENCE [LARGE SCALE GENOMIC DNA]</scope>
    <source>
        <strain evidence="3">Cep018-CH2</strain>
    </source>
</reference>
<dbReference type="AlphaFoldDB" id="A0A5C6G8L3"/>
<proteinExistence type="predicted"/>
<accession>A0A5C6G8L3</accession>
<sequence length="488" mass="54017">MVRKSLWAVLSLSAVFTNGIVLSRARSDVIDLAALISQSREVRGHKKNILGGLQDGLPYSEGPLASSKAVQLDPVRENERKCITLRNFVKPQGYKSVIDVVPHIDHPDQLTGKDEVPIEITQSVAVIDGSRLGWNRESSTEAGISVTAEAAAGIGAFSASLSSTVFGNQRWTDGQNGEQTAEKEFRNELQTTRKCPPHSICRVVTWTYTRTITGTCFLAPFLDMQCIDPGRTGKYSLGLFPSCESAAGVASQFFAFDYDRDMTASGFGPDLQGVKMHRPEAVKRNKYEEKCSFSYVLRWPQGDPVRAQAVLAVPLDDEPEVNKSFVTRVPKAIKWRYGKNQTFCELEDNWFWQPEHEFFIPASQGGNGKWQTRMDLPRPDGLDEKCPESARLLARAKDEDELPPANLRFLIDMIIDEVPAFLSALGQSHSAKISTGPVANSLLVMGLEVDEPVYTERPVDGSEPKEDSIKECLKILGSRGGFPSYRAR</sequence>
<dbReference type="EMBL" id="SBHS01000025">
    <property type="protein sequence ID" value="TWU72641.1"/>
    <property type="molecule type" value="Genomic_DNA"/>
</dbReference>
<organism evidence="2 3">
    <name type="scientific">Metarhizium rileyi (strain RCEF 4871)</name>
    <name type="common">Nomuraea rileyi</name>
    <dbReference type="NCBI Taxonomy" id="1649241"/>
    <lineage>
        <taxon>Eukaryota</taxon>
        <taxon>Fungi</taxon>
        <taxon>Dikarya</taxon>
        <taxon>Ascomycota</taxon>
        <taxon>Pezizomycotina</taxon>
        <taxon>Sordariomycetes</taxon>
        <taxon>Hypocreomycetidae</taxon>
        <taxon>Hypocreales</taxon>
        <taxon>Clavicipitaceae</taxon>
        <taxon>Metarhizium</taxon>
    </lineage>
</organism>
<evidence type="ECO:0000313" key="3">
    <source>
        <dbReference type="Proteomes" id="UP000317257"/>
    </source>
</evidence>
<evidence type="ECO:0000313" key="2">
    <source>
        <dbReference type="EMBL" id="TWU72641.1"/>
    </source>
</evidence>
<name>A0A5C6G8L3_METRR</name>
<comment type="caution">
    <text evidence="2">The sequence shown here is derived from an EMBL/GenBank/DDBJ whole genome shotgun (WGS) entry which is preliminary data.</text>
</comment>